<dbReference type="InterPro" id="IPR036259">
    <property type="entry name" value="MFS_trans_sf"/>
</dbReference>
<dbReference type="AlphaFoldDB" id="A0A1Y2D9F2"/>
<reference evidence="1 2" key="1">
    <citation type="submission" date="2016-07" db="EMBL/GenBank/DDBJ databases">
        <title>Pervasive Adenine N6-methylation of Active Genes in Fungi.</title>
        <authorList>
            <consortium name="DOE Joint Genome Institute"/>
            <person name="Mondo S.J."/>
            <person name="Dannebaum R.O."/>
            <person name="Kuo R.C."/>
            <person name="Labutti K."/>
            <person name="Haridas S."/>
            <person name="Kuo A."/>
            <person name="Salamov A."/>
            <person name="Ahrendt S.R."/>
            <person name="Lipzen A."/>
            <person name="Sullivan W."/>
            <person name="Andreopoulos W.B."/>
            <person name="Clum A."/>
            <person name="Lindquist E."/>
            <person name="Daum C."/>
            <person name="Ramamoorthy G.K."/>
            <person name="Gryganskyi A."/>
            <person name="Culley D."/>
            <person name="Magnuson J.K."/>
            <person name="James T.Y."/>
            <person name="O'Malley M.A."/>
            <person name="Stajich J.E."/>
            <person name="Spatafora J.W."/>
            <person name="Visel A."/>
            <person name="Grigoriev I.V."/>
        </authorList>
    </citation>
    <scope>NUCLEOTIDE SEQUENCE [LARGE SCALE GENOMIC DNA]</scope>
    <source>
        <strain evidence="1 2">CBS 129021</strain>
    </source>
</reference>
<dbReference type="InParanoid" id="A0A1Y2D9F2"/>
<evidence type="ECO:0000313" key="1">
    <source>
        <dbReference type="EMBL" id="ORY55275.1"/>
    </source>
</evidence>
<dbReference type="GeneID" id="63781150"/>
<dbReference type="Proteomes" id="UP000193689">
    <property type="component" value="Unassembled WGS sequence"/>
</dbReference>
<dbReference type="RefSeq" id="XP_040709546.1">
    <property type="nucleotide sequence ID" value="XM_040864938.1"/>
</dbReference>
<keyword evidence="2" id="KW-1185">Reference proteome</keyword>
<evidence type="ECO:0000313" key="2">
    <source>
        <dbReference type="Proteomes" id="UP000193689"/>
    </source>
</evidence>
<accession>A0A1Y2D9F2</accession>
<sequence length="140" mass="15926">MLYIALYVHFANPTVGGGTSTRDIVGIIWIYGYAFGWSFDHPVAPYVTAAELLHPRTRSISMCECLSTNWLVNYGITYATPRMIRTHAYPTEDERILQDVQDPMAQDSKLQNPDNNIKTPITVAHTERVVYMDDHVEVVH</sequence>
<protein>
    <submittedName>
        <fullName evidence="1">Uncharacterized protein</fullName>
    </submittedName>
</protein>
<dbReference type="EMBL" id="MCFJ01000028">
    <property type="protein sequence ID" value="ORY55275.1"/>
    <property type="molecule type" value="Genomic_DNA"/>
</dbReference>
<proteinExistence type="predicted"/>
<gene>
    <name evidence="1" type="ORF">BCR38DRAFT_506284</name>
</gene>
<comment type="caution">
    <text evidence="1">The sequence shown here is derived from an EMBL/GenBank/DDBJ whole genome shotgun (WGS) entry which is preliminary data.</text>
</comment>
<name>A0A1Y2D9F2_9PEZI</name>
<organism evidence="1 2">
    <name type="scientific">Pseudomassariella vexata</name>
    <dbReference type="NCBI Taxonomy" id="1141098"/>
    <lineage>
        <taxon>Eukaryota</taxon>
        <taxon>Fungi</taxon>
        <taxon>Dikarya</taxon>
        <taxon>Ascomycota</taxon>
        <taxon>Pezizomycotina</taxon>
        <taxon>Sordariomycetes</taxon>
        <taxon>Xylariomycetidae</taxon>
        <taxon>Amphisphaeriales</taxon>
        <taxon>Pseudomassariaceae</taxon>
        <taxon>Pseudomassariella</taxon>
    </lineage>
</organism>
<dbReference type="Gene3D" id="1.20.1250.20">
    <property type="entry name" value="MFS general substrate transporter like domains"/>
    <property type="match status" value="1"/>
</dbReference>
<dbReference type="OrthoDB" id="5296287at2759"/>